<keyword evidence="2" id="KW-0464">Manganese</keyword>
<evidence type="ECO:0000259" key="3">
    <source>
        <dbReference type="Pfam" id="PF07687"/>
    </source>
</evidence>
<dbReference type="Gene3D" id="3.40.630.10">
    <property type="entry name" value="Zn peptidases"/>
    <property type="match status" value="1"/>
</dbReference>
<dbReference type="InterPro" id="IPR036264">
    <property type="entry name" value="Bact_exopeptidase_dim_dom"/>
</dbReference>
<keyword evidence="2" id="KW-0479">Metal-binding</keyword>
<dbReference type="GO" id="GO:0050118">
    <property type="term" value="F:N-acetyldiaminopimelate deacetylase activity"/>
    <property type="evidence" value="ECO:0007669"/>
    <property type="project" value="UniProtKB-ARBA"/>
</dbReference>
<dbReference type="PANTHER" id="PTHR11014">
    <property type="entry name" value="PEPTIDASE M20 FAMILY MEMBER"/>
    <property type="match status" value="1"/>
</dbReference>
<organism evidence="4 5">
    <name type="scientific">Lujinxingia vulgaris</name>
    <dbReference type="NCBI Taxonomy" id="2600176"/>
    <lineage>
        <taxon>Bacteria</taxon>
        <taxon>Deltaproteobacteria</taxon>
        <taxon>Bradymonadales</taxon>
        <taxon>Lujinxingiaceae</taxon>
        <taxon>Lujinxingia</taxon>
    </lineage>
</organism>
<dbReference type="SUPFAM" id="SSF53187">
    <property type="entry name" value="Zn-dependent exopeptidases"/>
    <property type="match status" value="1"/>
</dbReference>
<dbReference type="Gene3D" id="3.30.70.360">
    <property type="match status" value="1"/>
</dbReference>
<proteinExistence type="predicted"/>
<dbReference type="InterPro" id="IPR002933">
    <property type="entry name" value="Peptidase_M20"/>
</dbReference>
<dbReference type="InterPro" id="IPR017439">
    <property type="entry name" value="Amidohydrolase"/>
</dbReference>
<comment type="caution">
    <text evidence="4">The sequence shown here is derived from an EMBL/GenBank/DDBJ whole genome shotgun (WGS) entry which is preliminary data.</text>
</comment>
<evidence type="ECO:0000313" key="5">
    <source>
        <dbReference type="Proteomes" id="UP000321046"/>
    </source>
</evidence>
<dbReference type="SUPFAM" id="SSF55031">
    <property type="entry name" value="Bacterial exopeptidase dimerisation domain"/>
    <property type="match status" value="1"/>
</dbReference>
<feature type="binding site" evidence="2">
    <location>
        <position position="135"/>
    </location>
    <ligand>
        <name>Mn(2+)</name>
        <dbReference type="ChEBI" id="CHEBI:29035"/>
        <label>2</label>
    </ligand>
</feature>
<dbReference type="InterPro" id="IPR011650">
    <property type="entry name" value="Peptidase_M20_dimer"/>
</dbReference>
<feature type="binding site" evidence="2">
    <location>
        <position position="99"/>
    </location>
    <ligand>
        <name>Mn(2+)</name>
        <dbReference type="ChEBI" id="CHEBI:29035"/>
        <label>2</label>
    </ligand>
</feature>
<dbReference type="EMBL" id="VOSL01000036">
    <property type="protein sequence ID" value="TXD38724.1"/>
    <property type="molecule type" value="Genomic_DNA"/>
</dbReference>
<dbReference type="GO" id="GO:0046872">
    <property type="term" value="F:metal ion binding"/>
    <property type="evidence" value="ECO:0007669"/>
    <property type="project" value="UniProtKB-KW"/>
</dbReference>
<comment type="cofactor">
    <cofactor evidence="2">
        <name>Mn(2+)</name>
        <dbReference type="ChEBI" id="CHEBI:29035"/>
    </cofactor>
    <text evidence="2">The Mn(2+) ion enhances activity.</text>
</comment>
<dbReference type="Pfam" id="PF07687">
    <property type="entry name" value="M20_dimer"/>
    <property type="match status" value="1"/>
</dbReference>
<dbReference type="Pfam" id="PF01546">
    <property type="entry name" value="Peptidase_M20"/>
    <property type="match status" value="1"/>
</dbReference>
<dbReference type="FunFam" id="3.30.70.360:FF:000001">
    <property type="entry name" value="N-acetyldiaminopimelate deacetylase"/>
    <property type="match status" value="1"/>
</dbReference>
<dbReference type="GO" id="GO:0019877">
    <property type="term" value="P:diaminopimelate biosynthetic process"/>
    <property type="evidence" value="ECO:0007669"/>
    <property type="project" value="UniProtKB-ARBA"/>
</dbReference>
<feature type="domain" description="Peptidase M20 dimerisation" evidence="3">
    <location>
        <begin position="191"/>
        <end position="281"/>
    </location>
</feature>
<feature type="binding site" evidence="2">
    <location>
        <position position="166"/>
    </location>
    <ligand>
        <name>Mn(2+)</name>
        <dbReference type="ChEBI" id="CHEBI:29035"/>
        <label>2</label>
    </ligand>
</feature>
<reference evidence="4 5" key="1">
    <citation type="submission" date="2019-08" db="EMBL/GenBank/DDBJ databases">
        <title>Bradymonadales sp. TMQ2.</title>
        <authorList>
            <person name="Liang Q."/>
        </authorList>
    </citation>
    <scope>NUCLEOTIDE SEQUENCE [LARGE SCALE GENOMIC DNA]</scope>
    <source>
        <strain evidence="4 5">TMQ2</strain>
    </source>
</reference>
<dbReference type="Proteomes" id="UP000321046">
    <property type="component" value="Unassembled WGS sequence"/>
</dbReference>
<dbReference type="PIRSF" id="PIRSF005962">
    <property type="entry name" value="Pept_M20D_amidohydro"/>
    <property type="match status" value="1"/>
</dbReference>
<gene>
    <name evidence="4" type="ORF">FRC96_07230</name>
</gene>
<protein>
    <submittedName>
        <fullName evidence="4">Amidohydrolase</fullName>
    </submittedName>
</protein>
<dbReference type="NCBIfam" id="TIGR01891">
    <property type="entry name" value="amidohydrolases"/>
    <property type="match status" value="1"/>
</dbReference>
<feature type="binding site" evidence="2">
    <location>
        <position position="101"/>
    </location>
    <ligand>
        <name>Mn(2+)</name>
        <dbReference type="ChEBI" id="CHEBI:29035"/>
        <label>2</label>
    </ligand>
</feature>
<name>A0A5C6XKL4_9DELT</name>
<evidence type="ECO:0000256" key="2">
    <source>
        <dbReference type="PIRSR" id="PIRSR005962-1"/>
    </source>
</evidence>
<feature type="binding site" evidence="2">
    <location>
        <position position="365"/>
    </location>
    <ligand>
        <name>Mn(2+)</name>
        <dbReference type="ChEBI" id="CHEBI:29035"/>
        <label>2</label>
    </ligand>
</feature>
<evidence type="ECO:0000256" key="1">
    <source>
        <dbReference type="ARBA" id="ARBA00022801"/>
    </source>
</evidence>
<dbReference type="AlphaFoldDB" id="A0A5C6XKL4"/>
<dbReference type="OrthoDB" id="9777385at2"/>
<evidence type="ECO:0000313" key="4">
    <source>
        <dbReference type="EMBL" id="TXD38724.1"/>
    </source>
</evidence>
<sequence>MMSQDRMTLDTELVAWRRHLHAHPELSFEEHQTAAFIEQRLSELGVESTRVAETGVVALIEGAQPGPTRAFRADIDALPIQELGERDYCSTRPGVMHACGHDVHTTVGLGVARELVARRSELKGRVKMIFQPAEEASPTGEPIGAERMAVEGVLEAPEVEAILALHCMPTLEVGKIGYTGGPVWAASELVEVVIEGKKSHGAYPHEGIDAVAVAAQVIVALQQVVSRVTDARDAVVLSIGKLEAGNSYNIIAERAELTGILRGLSAPAIERARQAARQIIEGVSAALGARATVRFVPGARLTANDAGLEARVVRLIEERVGEGVMVKHLPQLGAEDFAAFSTRVPAAYFFLGVKDPGSEDVHPLHTPRFDVDERCLTLGVRAITEALLGLG</sequence>
<dbReference type="PANTHER" id="PTHR11014:SF63">
    <property type="entry name" value="METALLOPEPTIDASE, PUTATIVE (AFU_ORTHOLOGUE AFUA_6G09600)-RELATED"/>
    <property type="match status" value="1"/>
</dbReference>
<keyword evidence="1 4" id="KW-0378">Hydrolase</keyword>
<accession>A0A5C6XKL4</accession>